<evidence type="ECO:0000313" key="2">
    <source>
        <dbReference type="EMBL" id="PAU74370.1"/>
    </source>
</evidence>
<dbReference type="InterPro" id="IPR007820">
    <property type="entry name" value="AbrB_fam"/>
</dbReference>
<feature type="transmembrane region" description="Helical" evidence="1">
    <location>
        <begin position="89"/>
        <end position="108"/>
    </location>
</feature>
<dbReference type="RefSeq" id="WP_095623157.1">
    <property type="nucleotide sequence ID" value="NZ_NSKB01000011.1"/>
</dbReference>
<dbReference type="GO" id="GO:0004497">
    <property type="term" value="F:monooxygenase activity"/>
    <property type="evidence" value="ECO:0007669"/>
    <property type="project" value="UniProtKB-KW"/>
</dbReference>
<reference evidence="2 3" key="1">
    <citation type="submission" date="2017-08" db="EMBL/GenBank/DDBJ databases">
        <title>Halomonas alkalisoli sp. nov., isolated from saline alkaline soil.</title>
        <authorList>
            <person name="Wang D."/>
            <person name="Zhang G."/>
        </authorList>
    </citation>
    <scope>NUCLEOTIDE SEQUENCE [LARGE SCALE GENOMIC DNA]</scope>
    <source>
        <strain evidence="2 3">WRN001</strain>
    </source>
</reference>
<evidence type="ECO:0000313" key="3">
    <source>
        <dbReference type="Proteomes" id="UP000217771"/>
    </source>
</evidence>
<gene>
    <name evidence="2" type="ORF">CK498_22770</name>
</gene>
<organism evidence="2 3">
    <name type="scientific">Halomonas salipaludis</name>
    <dbReference type="NCBI Taxonomy" id="2032625"/>
    <lineage>
        <taxon>Bacteria</taxon>
        <taxon>Pseudomonadati</taxon>
        <taxon>Pseudomonadota</taxon>
        <taxon>Gammaproteobacteria</taxon>
        <taxon>Oceanospirillales</taxon>
        <taxon>Halomonadaceae</taxon>
        <taxon>Halomonas</taxon>
    </lineage>
</organism>
<comment type="caution">
    <text evidence="2">The sequence shown here is derived from an EMBL/GenBank/DDBJ whole genome shotgun (WGS) entry which is preliminary data.</text>
</comment>
<feature type="transmembrane region" description="Helical" evidence="1">
    <location>
        <begin position="319"/>
        <end position="336"/>
    </location>
</feature>
<keyword evidence="1" id="KW-0472">Membrane</keyword>
<keyword evidence="1" id="KW-1133">Transmembrane helix</keyword>
<feature type="transmembrane region" description="Helical" evidence="1">
    <location>
        <begin position="285"/>
        <end position="307"/>
    </location>
</feature>
<dbReference type="Proteomes" id="UP000217771">
    <property type="component" value="Unassembled WGS sequence"/>
</dbReference>
<dbReference type="EMBL" id="NSKB01000011">
    <property type="protein sequence ID" value="PAU74370.1"/>
    <property type="molecule type" value="Genomic_DNA"/>
</dbReference>
<evidence type="ECO:0000256" key="1">
    <source>
        <dbReference type="SAM" id="Phobius"/>
    </source>
</evidence>
<dbReference type="AlphaFoldDB" id="A0A2A2EPA4"/>
<dbReference type="PANTHER" id="PTHR38457">
    <property type="entry name" value="REGULATOR ABRB-RELATED"/>
    <property type="match status" value="1"/>
</dbReference>
<keyword evidence="2" id="KW-0560">Oxidoreductase</keyword>
<dbReference type="GO" id="GO:0010468">
    <property type="term" value="P:regulation of gene expression"/>
    <property type="evidence" value="ECO:0007669"/>
    <property type="project" value="InterPro"/>
</dbReference>
<feature type="transmembrane region" description="Helical" evidence="1">
    <location>
        <begin position="178"/>
        <end position="195"/>
    </location>
</feature>
<name>A0A2A2EPA4_9GAMM</name>
<dbReference type="GO" id="GO:0016020">
    <property type="term" value="C:membrane"/>
    <property type="evidence" value="ECO:0007669"/>
    <property type="project" value="InterPro"/>
</dbReference>
<sequence>MHRVKQIRPLTGRTLALGALGGALASLLSLPLAWMLGALFMVLAVSLLGVSTAVDTRLHRLAIATLGVFIGQRVDAGELVQLAAWYPSVIAMLLYMVLLLVGGGALFLRGGVAPLNALFCAFPGSMNTALVLAERAGGDVRWIAISHSMRLAVVVSSAALMAALLVDEVGMADDAGRLTLDLLWWLLAPASWWLGRRLRLPLAEFLGPLLVSALLTSLGVPLALPSVCLLATFLILGSSIGSRFSATSWRRVVTVGRVGLLFALFAVVLAVGVALLVAFLTELSFVAVLLALLPGGVGEMAVIAVAVDVDPVYVVSHHVLRLLLLIALTPWMLRWVRTHYAQPGPEN</sequence>
<dbReference type="Pfam" id="PF05145">
    <property type="entry name" value="AbrB"/>
    <property type="match status" value="1"/>
</dbReference>
<keyword evidence="2" id="KW-0503">Monooxygenase</keyword>
<dbReference type="InterPro" id="IPR017516">
    <property type="entry name" value="AbrB_dup"/>
</dbReference>
<feature type="transmembrane region" description="Helical" evidence="1">
    <location>
        <begin position="145"/>
        <end position="166"/>
    </location>
</feature>
<dbReference type="OrthoDB" id="7157734at2"/>
<accession>A0A2A2EPA4</accession>
<proteinExistence type="predicted"/>
<keyword evidence="3" id="KW-1185">Reference proteome</keyword>
<dbReference type="PIRSF" id="PIRSF038991">
    <property type="entry name" value="Protein_AbrB"/>
    <property type="match status" value="1"/>
</dbReference>
<dbReference type="PANTHER" id="PTHR38457:SF1">
    <property type="entry name" value="REGULATOR ABRB-RELATED"/>
    <property type="match status" value="1"/>
</dbReference>
<protein>
    <submittedName>
        <fullName evidence="2">Ammonia monooxygenase</fullName>
    </submittedName>
</protein>
<feature type="transmembrane region" description="Helical" evidence="1">
    <location>
        <begin position="215"/>
        <end position="237"/>
    </location>
</feature>
<feature type="transmembrane region" description="Helical" evidence="1">
    <location>
        <begin position="115"/>
        <end position="133"/>
    </location>
</feature>
<dbReference type="NCBIfam" id="TIGR03082">
    <property type="entry name" value="Gneg_AbrB_dup"/>
    <property type="match status" value="1"/>
</dbReference>
<feature type="transmembrane region" description="Helical" evidence="1">
    <location>
        <begin position="258"/>
        <end position="279"/>
    </location>
</feature>
<keyword evidence="1" id="KW-0812">Transmembrane</keyword>